<protein>
    <submittedName>
        <fullName evidence="1">Uncharacterized protein</fullName>
    </submittedName>
</protein>
<comment type="caution">
    <text evidence="1">The sequence shown here is derived from an EMBL/GenBank/DDBJ whole genome shotgun (WGS) entry which is preliminary data.</text>
</comment>
<accession>A0ACC2XXJ6</accession>
<evidence type="ECO:0000313" key="1">
    <source>
        <dbReference type="EMBL" id="KAJ9128266.1"/>
    </source>
</evidence>
<reference evidence="1" key="1">
    <citation type="submission" date="2023-04" db="EMBL/GenBank/DDBJ databases">
        <title>Draft Genome sequencing of Naganishia species isolated from polar environments using Oxford Nanopore Technology.</title>
        <authorList>
            <person name="Leo P."/>
            <person name="Venkateswaran K."/>
        </authorList>
    </citation>
    <scope>NUCLEOTIDE SEQUENCE</scope>
    <source>
        <strain evidence="1">DBVPG 5303</strain>
    </source>
</reference>
<dbReference type="Proteomes" id="UP001234202">
    <property type="component" value="Unassembled WGS sequence"/>
</dbReference>
<evidence type="ECO:0000313" key="2">
    <source>
        <dbReference type="Proteomes" id="UP001234202"/>
    </source>
</evidence>
<keyword evidence="2" id="KW-1185">Reference proteome</keyword>
<dbReference type="EMBL" id="JASBWV010000001">
    <property type="protein sequence ID" value="KAJ9128266.1"/>
    <property type="molecule type" value="Genomic_DNA"/>
</dbReference>
<gene>
    <name evidence="1" type="ORF">QFC24_000559</name>
</gene>
<sequence length="806" mass="89503">MNNFLPIPPKVAEPLPNLGDKIRLYIQDHFNDTHPDAFKHDIAQLGELRKKYVEGGAGPEVHHEVVTGLSNFNSDPTISLPSITYERAAVLYNIAAVYAGLGAAENRSEVEGIKRALAYTQNAAGVLSYIRTNLLPVLEREQSSASGIAAAKSIGQDMTASFIGALEKFCLAEAQECFWQRAVIDKYKNGLIAKLAMQVSEYYAAALTNAAEGLNPTAHYFPAAWTSHVAVKRYHFEAAAQYRLSMDDLEKGRYGDEIARLQLAETLAKKALDAVKPGLSPAVSSDLRSLQGILASSLKRAIRDNDLVYVQPIPPVTQLASITPAAMVKPVTPPVVENSLEWLMHEGGGALFSGLVPYGVHLALTLLQKAEEVQMQGGIAKVQALLQEVSRVAKYNADTLEEVFDILDQEAIEEEMLYERYADIDTIRQPSHQANAHLVEQAERYRATLTQAKKSDGDVLLKWQEWVNLIGILAGGEDALERHIPSSGRGNPEADITPTIRSLRSLLEDLEDARNHRARLVAEAQRVVQHDDIRSLVVQEAARLAHGGSGDVQTEWFENIFEKELAKYHRLIEEMQGQQAKQERLLANIRAQNDIFVHEKQEDARVKHREKKLQEMEMAYWKWREIVGNCEEGIRFYNGFAELLVKFKESVQSWVYGRRSELSAILSHLEARLEASAREQETPAQHEEPAPSVPSKTEETRYPSEEAQYHFQPAPKLPSAPTFTLPPPDSSAWQSAEDFLPPPPPAHKPSHHAPSGEVPTQALSQVSLDSSSAPSRRKSTRSSRPPDTEENPFQARPSRRKGGGVV</sequence>
<organism evidence="1 2">
    <name type="scientific">Naganishia onofrii</name>
    <dbReference type="NCBI Taxonomy" id="1851511"/>
    <lineage>
        <taxon>Eukaryota</taxon>
        <taxon>Fungi</taxon>
        <taxon>Dikarya</taxon>
        <taxon>Basidiomycota</taxon>
        <taxon>Agaricomycotina</taxon>
        <taxon>Tremellomycetes</taxon>
        <taxon>Filobasidiales</taxon>
        <taxon>Filobasidiaceae</taxon>
        <taxon>Naganishia</taxon>
    </lineage>
</organism>
<proteinExistence type="predicted"/>
<name>A0ACC2XXJ6_9TREE</name>